<evidence type="ECO:0000313" key="1">
    <source>
        <dbReference type="EMBL" id="PFH49885.1"/>
    </source>
</evidence>
<proteinExistence type="predicted"/>
<dbReference type="AlphaFoldDB" id="A0A2A9NFV3"/>
<accession>A0A2A9NFV3</accession>
<protein>
    <submittedName>
        <fullName evidence="1">Uncharacterized protein</fullName>
    </submittedName>
</protein>
<evidence type="ECO:0000313" key="2">
    <source>
        <dbReference type="Proteomes" id="UP000242287"/>
    </source>
</evidence>
<keyword evidence="2" id="KW-1185">Reference proteome</keyword>
<name>A0A2A9NFV3_9AGAR</name>
<dbReference type="Proteomes" id="UP000242287">
    <property type="component" value="Unassembled WGS sequence"/>
</dbReference>
<dbReference type="EMBL" id="KZ302017">
    <property type="protein sequence ID" value="PFH49885.1"/>
    <property type="molecule type" value="Genomic_DNA"/>
</dbReference>
<reference evidence="1 2" key="1">
    <citation type="submission" date="2014-02" db="EMBL/GenBank/DDBJ databases">
        <title>Transposable element dynamics among asymbiotic and ectomycorrhizal Amanita fungi.</title>
        <authorList>
            <consortium name="DOE Joint Genome Institute"/>
            <person name="Hess J."/>
            <person name="Skrede I."/>
            <person name="Wolfe B."/>
            <person name="LaButti K."/>
            <person name="Ohm R.A."/>
            <person name="Grigoriev I.V."/>
            <person name="Pringle A."/>
        </authorList>
    </citation>
    <scope>NUCLEOTIDE SEQUENCE [LARGE SCALE GENOMIC DNA]</scope>
    <source>
        <strain evidence="1 2">SKay4041</strain>
    </source>
</reference>
<organism evidence="1 2">
    <name type="scientific">Amanita thiersii Skay4041</name>
    <dbReference type="NCBI Taxonomy" id="703135"/>
    <lineage>
        <taxon>Eukaryota</taxon>
        <taxon>Fungi</taxon>
        <taxon>Dikarya</taxon>
        <taxon>Basidiomycota</taxon>
        <taxon>Agaricomycotina</taxon>
        <taxon>Agaricomycetes</taxon>
        <taxon>Agaricomycetidae</taxon>
        <taxon>Agaricales</taxon>
        <taxon>Pluteineae</taxon>
        <taxon>Amanitaceae</taxon>
        <taxon>Amanita</taxon>
    </lineage>
</organism>
<sequence length="62" mass="7263">MLIQLLQIVNNCWYQGCGMFKWVSVDLLFSIQRCPKILVLGDLQDDVIVFGDAENYRRIITR</sequence>
<gene>
    <name evidence="1" type="ORF">AMATHDRAFT_62289</name>
</gene>